<dbReference type="STRING" id="1385512.N784_01770"/>
<organism evidence="1 2">
    <name type="scientific">Pontibacillus litoralis JSM 072002</name>
    <dbReference type="NCBI Taxonomy" id="1385512"/>
    <lineage>
        <taxon>Bacteria</taxon>
        <taxon>Bacillati</taxon>
        <taxon>Bacillota</taxon>
        <taxon>Bacilli</taxon>
        <taxon>Bacillales</taxon>
        <taxon>Bacillaceae</taxon>
        <taxon>Pontibacillus</taxon>
    </lineage>
</organism>
<accession>A0A0A5GAP7</accession>
<dbReference type="AlphaFoldDB" id="A0A0A5GAP7"/>
<reference evidence="1 2" key="1">
    <citation type="submission" date="2013-08" db="EMBL/GenBank/DDBJ databases">
        <authorList>
            <person name="Huang J."/>
            <person name="Wang G."/>
        </authorList>
    </citation>
    <scope>NUCLEOTIDE SEQUENCE [LARGE SCALE GENOMIC DNA]</scope>
    <source>
        <strain evidence="1 2">JSM 072002</strain>
    </source>
</reference>
<dbReference type="EMBL" id="AVPG01000001">
    <property type="protein sequence ID" value="KGX89079.1"/>
    <property type="molecule type" value="Genomic_DNA"/>
</dbReference>
<protein>
    <recommendedName>
        <fullName evidence="3">Cytosolic protein</fullName>
    </recommendedName>
</protein>
<evidence type="ECO:0008006" key="3">
    <source>
        <dbReference type="Google" id="ProtNLM"/>
    </source>
</evidence>
<gene>
    <name evidence="1" type="ORF">N784_01770</name>
</gene>
<sequence>MNFKQWISIYFTKHSETKENHINEELRTHYFKTTKEKAFQILKQHYEQSAHYDLLGASEEHGELCVQLKQGKQAFIVVSIIMMKPYYTAIDFSVTTESNMPIDFGFSYKVIKQQYEQLKNKLPFIETSLAHKIHV</sequence>
<keyword evidence="2" id="KW-1185">Reference proteome</keyword>
<dbReference type="eggNOG" id="ENOG5032K4G">
    <property type="taxonomic scope" value="Bacteria"/>
</dbReference>
<comment type="caution">
    <text evidence="1">The sequence shown here is derived from an EMBL/GenBank/DDBJ whole genome shotgun (WGS) entry which is preliminary data.</text>
</comment>
<name>A0A0A5GAP7_9BACI</name>
<evidence type="ECO:0000313" key="2">
    <source>
        <dbReference type="Proteomes" id="UP000030401"/>
    </source>
</evidence>
<dbReference type="RefSeq" id="WP_036831400.1">
    <property type="nucleotide sequence ID" value="NZ_AVPG01000001.1"/>
</dbReference>
<dbReference type="Proteomes" id="UP000030401">
    <property type="component" value="Unassembled WGS sequence"/>
</dbReference>
<evidence type="ECO:0000313" key="1">
    <source>
        <dbReference type="EMBL" id="KGX89079.1"/>
    </source>
</evidence>
<proteinExistence type="predicted"/>